<dbReference type="Proteomes" id="UP000887569">
    <property type="component" value="Unplaced"/>
</dbReference>
<evidence type="ECO:0000313" key="1">
    <source>
        <dbReference type="Proteomes" id="UP000887569"/>
    </source>
</evidence>
<reference evidence="2" key="1">
    <citation type="submission" date="2022-11" db="UniProtKB">
        <authorList>
            <consortium name="WormBaseParasite"/>
        </authorList>
    </citation>
    <scope>IDENTIFICATION</scope>
</reference>
<sequence length="168" mass="18745">MGDVSSTGASRFNIWSHYSLIEQVCCVAACATMRTFVFASLLIRPRTFPSLSARFRFLSATERGKIARFFQKYMMSSCANVHSLLADSSSSNLSQRSGTDWSRNSLLRHRTSLSVVIDQMTNFSDTSNSSKGLFITSSSKENGTAKRRSQIESLKVKRNKTSVFDVLD</sequence>
<evidence type="ECO:0000313" key="2">
    <source>
        <dbReference type="WBParaSite" id="PgR004_g232_t04"/>
    </source>
</evidence>
<keyword evidence="1" id="KW-1185">Reference proteome</keyword>
<name>A0A915AC37_PARUN</name>
<protein>
    <submittedName>
        <fullName evidence="2">Claspin</fullName>
    </submittedName>
</protein>
<dbReference type="AlphaFoldDB" id="A0A915AC37"/>
<accession>A0A915AC37</accession>
<organism evidence="1 2">
    <name type="scientific">Parascaris univalens</name>
    <name type="common">Nematode worm</name>
    <dbReference type="NCBI Taxonomy" id="6257"/>
    <lineage>
        <taxon>Eukaryota</taxon>
        <taxon>Metazoa</taxon>
        <taxon>Ecdysozoa</taxon>
        <taxon>Nematoda</taxon>
        <taxon>Chromadorea</taxon>
        <taxon>Rhabditida</taxon>
        <taxon>Spirurina</taxon>
        <taxon>Ascaridomorpha</taxon>
        <taxon>Ascaridoidea</taxon>
        <taxon>Ascarididae</taxon>
        <taxon>Parascaris</taxon>
    </lineage>
</organism>
<dbReference type="WBParaSite" id="PgR004_g232_t04">
    <property type="protein sequence ID" value="PgR004_g232_t04"/>
    <property type="gene ID" value="PgR004_g232"/>
</dbReference>
<proteinExistence type="predicted"/>